<dbReference type="EMBL" id="QZEY01000014">
    <property type="protein sequence ID" value="RJL24774.1"/>
    <property type="molecule type" value="Genomic_DNA"/>
</dbReference>
<dbReference type="PANTHER" id="PTHR35585:SF1">
    <property type="entry name" value="HHE DOMAIN PROTEIN (AFU_ORTHOLOGUE AFUA_4G00730)"/>
    <property type="match status" value="1"/>
</dbReference>
<protein>
    <submittedName>
        <fullName evidence="2">Hemerythrin domain-containing protein</fullName>
    </submittedName>
</protein>
<dbReference type="Proteomes" id="UP000265768">
    <property type="component" value="Unassembled WGS sequence"/>
</dbReference>
<dbReference type="AlphaFoldDB" id="A0A3A4ADM9"/>
<dbReference type="PANTHER" id="PTHR35585">
    <property type="entry name" value="HHE DOMAIN PROTEIN (AFU_ORTHOLOGUE AFUA_4G00730)"/>
    <property type="match status" value="1"/>
</dbReference>
<name>A0A3A4ADM9_9ACTN</name>
<dbReference type="OrthoDB" id="3212362at2"/>
<feature type="domain" description="Hemerythrin-like" evidence="1">
    <location>
        <begin position="13"/>
        <end position="127"/>
    </location>
</feature>
<keyword evidence="3" id="KW-1185">Reference proteome</keyword>
<evidence type="ECO:0000313" key="2">
    <source>
        <dbReference type="EMBL" id="RJL24774.1"/>
    </source>
</evidence>
<dbReference type="Gene3D" id="1.20.120.520">
    <property type="entry name" value="nmb1532 protein domain like"/>
    <property type="match status" value="1"/>
</dbReference>
<organism evidence="2 3">
    <name type="scientific">Bailinhaonella thermotolerans</name>
    <dbReference type="NCBI Taxonomy" id="1070861"/>
    <lineage>
        <taxon>Bacteria</taxon>
        <taxon>Bacillati</taxon>
        <taxon>Actinomycetota</taxon>
        <taxon>Actinomycetes</taxon>
        <taxon>Streptosporangiales</taxon>
        <taxon>Streptosporangiaceae</taxon>
        <taxon>Bailinhaonella</taxon>
    </lineage>
</organism>
<proteinExistence type="predicted"/>
<gene>
    <name evidence="2" type="ORF">D5H75_28740</name>
</gene>
<sequence>MTTKPAETGPIDIVDLLFAQHGQIRDLFAQVEATSGDERREAFDKLVRLLAVHETAEEEIVHPLAKRKLPGGEGIVEDRLHEEHEAKQVLKRLDQMDPNDAGFLETLNELRIAVETHARAEERYEFERLRTEFDDAQRRALASAFKSAEAMAPTHPHPGAESAAKNMLAGPPLAVADRVRDMIREAMGKDKRR</sequence>
<dbReference type="RefSeq" id="WP_119929690.1">
    <property type="nucleotide sequence ID" value="NZ_QZEY01000014.1"/>
</dbReference>
<evidence type="ECO:0000313" key="3">
    <source>
        <dbReference type="Proteomes" id="UP000265768"/>
    </source>
</evidence>
<dbReference type="Pfam" id="PF01814">
    <property type="entry name" value="Hemerythrin"/>
    <property type="match status" value="1"/>
</dbReference>
<dbReference type="InterPro" id="IPR012312">
    <property type="entry name" value="Hemerythrin-like"/>
</dbReference>
<accession>A0A3A4ADM9</accession>
<comment type="caution">
    <text evidence="2">The sequence shown here is derived from an EMBL/GenBank/DDBJ whole genome shotgun (WGS) entry which is preliminary data.</text>
</comment>
<dbReference type="CDD" id="cd12108">
    <property type="entry name" value="Hr-like"/>
    <property type="match status" value="1"/>
</dbReference>
<reference evidence="2 3" key="1">
    <citation type="submission" date="2018-09" db="EMBL/GenBank/DDBJ databases">
        <title>YIM 75507 draft genome.</title>
        <authorList>
            <person name="Tang S."/>
            <person name="Feng Y."/>
        </authorList>
    </citation>
    <scope>NUCLEOTIDE SEQUENCE [LARGE SCALE GENOMIC DNA]</scope>
    <source>
        <strain evidence="2 3">YIM 75507</strain>
    </source>
</reference>
<evidence type="ECO:0000259" key="1">
    <source>
        <dbReference type="Pfam" id="PF01814"/>
    </source>
</evidence>